<sequence length="57" mass="6792">MQILLYINEDLPKALRDIFKYARDLKRGGFKYVWCRNGHVYVRKEDVGAVVKIELYS</sequence>
<dbReference type="AlphaFoldDB" id="A0A9P0KL91"/>
<dbReference type="EMBL" id="CAKOFQ010006851">
    <property type="protein sequence ID" value="CAH1976769.1"/>
    <property type="molecule type" value="Genomic_DNA"/>
</dbReference>
<dbReference type="Proteomes" id="UP001152888">
    <property type="component" value="Unassembled WGS sequence"/>
</dbReference>
<dbReference type="Pfam" id="PF25298">
    <property type="entry name" value="Baculo_FP_2nd"/>
    <property type="match status" value="1"/>
</dbReference>
<evidence type="ECO:0000313" key="2">
    <source>
        <dbReference type="EMBL" id="CAH1976769.1"/>
    </source>
</evidence>
<reference evidence="2" key="1">
    <citation type="submission" date="2022-03" db="EMBL/GenBank/DDBJ databases">
        <authorList>
            <person name="Sayadi A."/>
        </authorList>
    </citation>
    <scope>NUCLEOTIDE SEQUENCE</scope>
</reference>
<name>A0A9P0KL91_ACAOB</name>
<evidence type="ECO:0000313" key="3">
    <source>
        <dbReference type="Proteomes" id="UP001152888"/>
    </source>
</evidence>
<evidence type="ECO:0000259" key="1">
    <source>
        <dbReference type="Pfam" id="PF25298"/>
    </source>
</evidence>
<dbReference type="OrthoDB" id="6772181at2759"/>
<organism evidence="2 3">
    <name type="scientific">Acanthoscelides obtectus</name>
    <name type="common">Bean weevil</name>
    <name type="synonym">Bruchus obtectus</name>
    <dbReference type="NCBI Taxonomy" id="200917"/>
    <lineage>
        <taxon>Eukaryota</taxon>
        <taxon>Metazoa</taxon>
        <taxon>Ecdysozoa</taxon>
        <taxon>Arthropoda</taxon>
        <taxon>Hexapoda</taxon>
        <taxon>Insecta</taxon>
        <taxon>Pterygota</taxon>
        <taxon>Neoptera</taxon>
        <taxon>Endopterygota</taxon>
        <taxon>Coleoptera</taxon>
        <taxon>Polyphaga</taxon>
        <taxon>Cucujiformia</taxon>
        <taxon>Chrysomeloidea</taxon>
        <taxon>Chrysomelidae</taxon>
        <taxon>Bruchinae</taxon>
        <taxon>Bruchini</taxon>
        <taxon>Acanthoscelides</taxon>
    </lineage>
</organism>
<dbReference type="InterPro" id="IPR057251">
    <property type="entry name" value="FP_C"/>
</dbReference>
<feature type="domain" description="FP protein C-terminal" evidence="1">
    <location>
        <begin position="13"/>
        <end position="53"/>
    </location>
</feature>
<accession>A0A9P0KL91</accession>
<gene>
    <name evidence="2" type="ORF">ACAOBT_LOCUS12315</name>
</gene>
<proteinExistence type="predicted"/>
<keyword evidence="3" id="KW-1185">Reference proteome</keyword>
<comment type="caution">
    <text evidence="2">The sequence shown here is derived from an EMBL/GenBank/DDBJ whole genome shotgun (WGS) entry which is preliminary data.</text>
</comment>
<protein>
    <recommendedName>
        <fullName evidence="1">FP protein C-terminal domain-containing protein</fullName>
    </recommendedName>
</protein>